<dbReference type="EMBL" id="GBRH01262694">
    <property type="protein sequence ID" value="JAD35201.1"/>
    <property type="molecule type" value="Transcribed_RNA"/>
</dbReference>
<name>A0A0A8Z8S2_ARUDO</name>
<protein>
    <submittedName>
        <fullName evidence="1">Uncharacterized protein</fullName>
    </submittedName>
</protein>
<dbReference type="AlphaFoldDB" id="A0A0A8Z8S2"/>
<evidence type="ECO:0000313" key="1">
    <source>
        <dbReference type="EMBL" id="JAD35201.1"/>
    </source>
</evidence>
<sequence>MLRSSTSTRNYKAPALAMVEGPVGTVLMSGRATEAPEPCPPHA</sequence>
<organism evidence="1">
    <name type="scientific">Arundo donax</name>
    <name type="common">Giant reed</name>
    <name type="synonym">Donax arundinaceus</name>
    <dbReference type="NCBI Taxonomy" id="35708"/>
    <lineage>
        <taxon>Eukaryota</taxon>
        <taxon>Viridiplantae</taxon>
        <taxon>Streptophyta</taxon>
        <taxon>Embryophyta</taxon>
        <taxon>Tracheophyta</taxon>
        <taxon>Spermatophyta</taxon>
        <taxon>Magnoliopsida</taxon>
        <taxon>Liliopsida</taxon>
        <taxon>Poales</taxon>
        <taxon>Poaceae</taxon>
        <taxon>PACMAD clade</taxon>
        <taxon>Arundinoideae</taxon>
        <taxon>Arundineae</taxon>
        <taxon>Arundo</taxon>
    </lineage>
</organism>
<reference evidence="1" key="2">
    <citation type="journal article" date="2015" name="Data Brief">
        <title>Shoot transcriptome of the giant reed, Arundo donax.</title>
        <authorList>
            <person name="Barrero R.A."/>
            <person name="Guerrero F.D."/>
            <person name="Moolhuijzen P."/>
            <person name="Goolsby J.A."/>
            <person name="Tidwell J."/>
            <person name="Bellgard S.E."/>
            <person name="Bellgard M.I."/>
        </authorList>
    </citation>
    <scope>NUCLEOTIDE SEQUENCE</scope>
    <source>
        <tissue evidence="1">Shoot tissue taken approximately 20 cm above the soil surface</tissue>
    </source>
</reference>
<accession>A0A0A8Z8S2</accession>
<proteinExistence type="predicted"/>
<reference evidence="1" key="1">
    <citation type="submission" date="2014-09" db="EMBL/GenBank/DDBJ databases">
        <authorList>
            <person name="Magalhaes I.L.F."/>
            <person name="Oliveira U."/>
            <person name="Santos F.R."/>
            <person name="Vidigal T.H.D.A."/>
            <person name="Brescovit A.D."/>
            <person name="Santos A.J."/>
        </authorList>
    </citation>
    <scope>NUCLEOTIDE SEQUENCE</scope>
    <source>
        <tissue evidence="1">Shoot tissue taken approximately 20 cm above the soil surface</tissue>
    </source>
</reference>